<gene>
    <name evidence="5" type="ORF">WMO45_13265</name>
</gene>
<dbReference type="PANTHER" id="PTHR30408">
    <property type="entry name" value="TYPE-1 RESTRICTION ENZYME ECOKI SPECIFICITY PROTEIN"/>
    <property type="match status" value="1"/>
</dbReference>
<keyword evidence="2" id="KW-0680">Restriction system</keyword>
<dbReference type="SUPFAM" id="SSF116734">
    <property type="entry name" value="DNA methylase specificity domain"/>
    <property type="match status" value="2"/>
</dbReference>
<dbReference type="InterPro" id="IPR000055">
    <property type="entry name" value="Restrct_endonuc_typeI_TRD"/>
</dbReference>
<reference evidence="5 6" key="1">
    <citation type="submission" date="2024-03" db="EMBL/GenBank/DDBJ databases">
        <title>Human intestinal bacterial collection.</title>
        <authorList>
            <person name="Pauvert C."/>
            <person name="Hitch T.C.A."/>
            <person name="Clavel T."/>
        </authorList>
    </citation>
    <scope>NUCLEOTIDE SEQUENCE [LARGE SCALE GENOMIC DNA]</scope>
    <source>
        <strain evidence="5 6">CLA-AP-H34</strain>
    </source>
</reference>
<feature type="domain" description="Type I restriction modification DNA specificity" evidence="4">
    <location>
        <begin position="190"/>
        <end position="368"/>
    </location>
</feature>
<comment type="caution">
    <text evidence="5">The sequence shown here is derived from an EMBL/GenBank/DDBJ whole genome shotgun (WGS) entry which is preliminary data.</text>
</comment>
<dbReference type="Proteomes" id="UP001440599">
    <property type="component" value="Unassembled WGS sequence"/>
</dbReference>
<dbReference type="GO" id="GO:0004519">
    <property type="term" value="F:endonuclease activity"/>
    <property type="evidence" value="ECO:0007669"/>
    <property type="project" value="UniProtKB-KW"/>
</dbReference>
<dbReference type="Pfam" id="PF01420">
    <property type="entry name" value="Methylase_S"/>
    <property type="match status" value="1"/>
</dbReference>
<evidence type="ECO:0000313" key="5">
    <source>
        <dbReference type="EMBL" id="MEQ2457491.1"/>
    </source>
</evidence>
<keyword evidence="5" id="KW-0255">Endonuclease</keyword>
<protein>
    <submittedName>
        <fullName evidence="5">Restriction endonuclease subunit S</fullName>
    </submittedName>
</protein>
<keyword evidence="5" id="KW-0378">Hydrolase</keyword>
<dbReference type="PANTHER" id="PTHR30408:SF12">
    <property type="entry name" value="TYPE I RESTRICTION ENZYME MJAVIII SPECIFICITY SUBUNIT"/>
    <property type="match status" value="1"/>
</dbReference>
<keyword evidence="5" id="KW-0540">Nuclease</keyword>
<accession>A0ABV1EV49</accession>
<evidence type="ECO:0000256" key="2">
    <source>
        <dbReference type="ARBA" id="ARBA00022747"/>
    </source>
</evidence>
<dbReference type="EMBL" id="JBBMFT010000016">
    <property type="protein sequence ID" value="MEQ2457491.1"/>
    <property type="molecule type" value="Genomic_DNA"/>
</dbReference>
<keyword evidence="6" id="KW-1185">Reference proteome</keyword>
<sequence>MEIKTVEEINQYIGSTVNPSDNPDTVYELYSVPSFELQHPEIIKGTDIGSSKITVEEGDVLVCKINPRINRVWVVKQHTSYPLLASSEWIVIRNLDIDSDYLKWYFSSPTFRNLLVSQVAGIGGSLTRAQPKQVAKYPVPLVGKEEQRRIAALLDKVSDLIAKRRAQLDKLDLLVKARFVEMFGDCKTNPKGWKTCCLEDIAEVGSSKRVFVEELKEEGIPFYRGTEVGALAEGLTITPELFITEEHYNELCDMSGKPQKGDLLMPSICPDGRIWLVDTDDPFYFKDGRVLWVHGISDNFDPVFLLYTLKDRIMADYSSIASGTTFAELKIFALKKCKVFNVPIELQRSFSSFIQSTSRSKLMIQQSLDKLEILKKALMQQYFG</sequence>
<proteinExistence type="inferred from homology"/>
<dbReference type="RefSeq" id="WP_349141364.1">
    <property type="nucleotide sequence ID" value="NZ_JBBMFT010000016.1"/>
</dbReference>
<evidence type="ECO:0000256" key="1">
    <source>
        <dbReference type="ARBA" id="ARBA00010923"/>
    </source>
</evidence>
<dbReference type="InterPro" id="IPR052021">
    <property type="entry name" value="Type-I_RS_S_subunit"/>
</dbReference>
<keyword evidence="3" id="KW-0238">DNA-binding</keyword>
<organism evidence="5 6">
    <name type="scientific">Flavonifractor hominis</name>
    <dbReference type="NCBI Taxonomy" id="3133178"/>
    <lineage>
        <taxon>Bacteria</taxon>
        <taxon>Bacillati</taxon>
        <taxon>Bacillota</taxon>
        <taxon>Clostridia</taxon>
        <taxon>Eubacteriales</taxon>
        <taxon>Oscillospiraceae</taxon>
        <taxon>Flavonifractor</taxon>
    </lineage>
</organism>
<evidence type="ECO:0000259" key="4">
    <source>
        <dbReference type="Pfam" id="PF01420"/>
    </source>
</evidence>
<dbReference type="Gene3D" id="3.90.220.20">
    <property type="entry name" value="DNA methylase specificity domains"/>
    <property type="match status" value="2"/>
</dbReference>
<evidence type="ECO:0000313" key="6">
    <source>
        <dbReference type="Proteomes" id="UP001440599"/>
    </source>
</evidence>
<name>A0ABV1EV49_9FIRM</name>
<dbReference type="InterPro" id="IPR044946">
    <property type="entry name" value="Restrct_endonuc_typeI_TRD_sf"/>
</dbReference>
<comment type="similarity">
    <text evidence="1">Belongs to the type-I restriction system S methylase family.</text>
</comment>
<evidence type="ECO:0000256" key="3">
    <source>
        <dbReference type="ARBA" id="ARBA00023125"/>
    </source>
</evidence>